<dbReference type="InParanoid" id="A0A0C2X3Q2"/>
<evidence type="ECO:0000313" key="2">
    <source>
        <dbReference type="Proteomes" id="UP000054549"/>
    </source>
</evidence>
<gene>
    <name evidence="1" type="ORF">M378DRAFT_12235</name>
</gene>
<organism evidence="1 2">
    <name type="scientific">Amanita muscaria (strain Koide BX008)</name>
    <dbReference type="NCBI Taxonomy" id="946122"/>
    <lineage>
        <taxon>Eukaryota</taxon>
        <taxon>Fungi</taxon>
        <taxon>Dikarya</taxon>
        <taxon>Basidiomycota</taxon>
        <taxon>Agaricomycotina</taxon>
        <taxon>Agaricomycetes</taxon>
        <taxon>Agaricomycetidae</taxon>
        <taxon>Agaricales</taxon>
        <taxon>Pluteineae</taxon>
        <taxon>Amanitaceae</taxon>
        <taxon>Amanita</taxon>
    </lineage>
</organism>
<accession>A0A0C2X3Q2</accession>
<keyword evidence="2" id="KW-1185">Reference proteome</keyword>
<dbReference type="HOGENOM" id="CLU_145551_0_0_1"/>
<dbReference type="EMBL" id="KN818260">
    <property type="protein sequence ID" value="KIL63358.1"/>
    <property type="molecule type" value="Genomic_DNA"/>
</dbReference>
<sequence>MDSEPDLSRPSTIKRYPRRIRMGGFLMNVETATAWASRLAGRTLDPIRNSPTIYNVILQKVRPYRVNFKPVGEVADVTYMVITQSAWFKGHKDMDPSLIPHFEEGEREAVARKLLDEQGVHDFEFTTILG</sequence>
<dbReference type="AlphaFoldDB" id="A0A0C2X3Q2"/>
<reference evidence="1 2" key="1">
    <citation type="submission" date="2014-04" db="EMBL/GenBank/DDBJ databases">
        <title>Evolutionary Origins and Diversification of the Mycorrhizal Mutualists.</title>
        <authorList>
            <consortium name="DOE Joint Genome Institute"/>
            <consortium name="Mycorrhizal Genomics Consortium"/>
            <person name="Kohler A."/>
            <person name="Kuo A."/>
            <person name="Nagy L.G."/>
            <person name="Floudas D."/>
            <person name="Copeland A."/>
            <person name="Barry K.W."/>
            <person name="Cichocki N."/>
            <person name="Veneault-Fourrey C."/>
            <person name="LaButti K."/>
            <person name="Lindquist E.A."/>
            <person name="Lipzen A."/>
            <person name="Lundell T."/>
            <person name="Morin E."/>
            <person name="Murat C."/>
            <person name="Riley R."/>
            <person name="Ohm R."/>
            <person name="Sun H."/>
            <person name="Tunlid A."/>
            <person name="Henrissat B."/>
            <person name="Grigoriev I.V."/>
            <person name="Hibbett D.S."/>
            <person name="Martin F."/>
        </authorList>
    </citation>
    <scope>NUCLEOTIDE SEQUENCE [LARGE SCALE GENOMIC DNA]</scope>
    <source>
        <strain evidence="1 2">Koide BX008</strain>
    </source>
</reference>
<dbReference type="OrthoDB" id="3227112at2759"/>
<protein>
    <submittedName>
        <fullName evidence="1">Uncharacterized protein</fullName>
    </submittedName>
</protein>
<dbReference type="Proteomes" id="UP000054549">
    <property type="component" value="Unassembled WGS sequence"/>
</dbReference>
<evidence type="ECO:0000313" key="1">
    <source>
        <dbReference type="EMBL" id="KIL63358.1"/>
    </source>
</evidence>
<name>A0A0C2X3Q2_AMAMK</name>
<proteinExistence type="predicted"/>